<sequence>MGWLGEWWYYTETATKVLIIILIALLVIIVTSPHLRPLRPIAKALGLIETKEVYRIMNNTTYVTKYINQAIPIYINRAIFIPMNNVSSGDTWWNYTGYLMGTGWCWGRLLVLPNNTAWFITTWITPEWLLQEMGLSTCGAGCYNFSMPYGTEHLRAVYLPIYLPINGTINLLAIYGMSYTAVSNVTVNYPFPGFTVVVIGDVTGQGPIPVVHVVSMSNNDVIVSGLASNVTLALNTTYYGYLVPINSFNGSLSVLYIVPCRLDTIYITNPQASLNITVPFSTYVASVHNYVYYGKLSPEPAIYRETFGWWVWRTGISSGS</sequence>
<evidence type="ECO:0000313" key="5">
    <source>
        <dbReference type="Proteomes" id="UP001060771"/>
    </source>
</evidence>
<name>A0A830EFQ4_9CREN</name>
<dbReference type="AlphaFoldDB" id="A0A830EFQ4"/>
<dbReference type="Proteomes" id="UP000657075">
    <property type="component" value="Unassembled WGS sequence"/>
</dbReference>
<dbReference type="GeneID" id="76207844"/>
<keyword evidence="1" id="KW-0812">Transmembrane</keyword>
<organism evidence="3 4">
    <name type="scientific">Vulcanisaeta souniana JCM 11219</name>
    <dbReference type="NCBI Taxonomy" id="1293586"/>
    <lineage>
        <taxon>Archaea</taxon>
        <taxon>Thermoproteota</taxon>
        <taxon>Thermoprotei</taxon>
        <taxon>Thermoproteales</taxon>
        <taxon>Thermoproteaceae</taxon>
        <taxon>Vulcanisaeta</taxon>
    </lineage>
</organism>
<dbReference type="RefSeq" id="WP_188603309.1">
    <property type="nucleotide sequence ID" value="NZ_AP026830.1"/>
</dbReference>
<protein>
    <submittedName>
        <fullName evidence="3">Uncharacterized protein</fullName>
    </submittedName>
</protein>
<dbReference type="EMBL" id="AP026830">
    <property type="protein sequence ID" value="BDR93209.1"/>
    <property type="molecule type" value="Genomic_DNA"/>
</dbReference>
<keyword evidence="1" id="KW-1133">Transmembrane helix</keyword>
<reference evidence="3" key="2">
    <citation type="submission" date="2020-09" db="EMBL/GenBank/DDBJ databases">
        <authorList>
            <person name="Sun Q."/>
            <person name="Ohkuma M."/>
        </authorList>
    </citation>
    <scope>NUCLEOTIDE SEQUENCE</scope>
    <source>
        <strain evidence="3">JCM 11219</strain>
    </source>
</reference>
<gene>
    <name evidence="3" type="ORF">GCM10007112_14100</name>
    <name evidence="2" type="ORF">Vsou_23020</name>
</gene>
<evidence type="ECO:0000313" key="4">
    <source>
        <dbReference type="Proteomes" id="UP000657075"/>
    </source>
</evidence>
<dbReference type="EMBL" id="BMNM01000005">
    <property type="protein sequence ID" value="GGI78424.1"/>
    <property type="molecule type" value="Genomic_DNA"/>
</dbReference>
<evidence type="ECO:0000256" key="1">
    <source>
        <dbReference type="SAM" id="Phobius"/>
    </source>
</evidence>
<dbReference type="OrthoDB" id="376016at2157"/>
<evidence type="ECO:0000313" key="3">
    <source>
        <dbReference type="EMBL" id="GGI78424.1"/>
    </source>
</evidence>
<reference evidence="5" key="3">
    <citation type="submission" date="2022-09" db="EMBL/GenBank/DDBJ databases">
        <title>Complete genome sequence of Vulcanisaeta souniana.</title>
        <authorList>
            <person name="Kato S."/>
            <person name="Itoh T."/>
            <person name="Ohkuma M."/>
        </authorList>
    </citation>
    <scope>NUCLEOTIDE SEQUENCE [LARGE SCALE GENOMIC DNA]</scope>
    <source>
        <strain evidence="5">JCM 11219</strain>
    </source>
</reference>
<accession>A0A830EFQ4</accession>
<keyword evidence="5" id="KW-1185">Reference proteome</keyword>
<keyword evidence="1" id="KW-0472">Membrane</keyword>
<proteinExistence type="predicted"/>
<reference evidence="2" key="4">
    <citation type="journal article" date="2023" name="Microbiol. Resour. Announc.">
        <title>Complete Genome Sequence of Vulcanisaeta souniana Strain IC-059, a Hyperthermophilic Archaeon Isolated from Hot Spring Water in Japan.</title>
        <authorList>
            <person name="Kato S."/>
            <person name="Itoh T."/>
            <person name="Wu L."/>
            <person name="Ma J."/>
            <person name="Ohkuma M."/>
        </authorList>
    </citation>
    <scope>NUCLEOTIDE SEQUENCE</scope>
    <source>
        <strain evidence="2">JCM 11219</strain>
    </source>
</reference>
<reference evidence="3" key="1">
    <citation type="journal article" date="2014" name="Int. J. Syst. Evol. Microbiol.">
        <title>Complete genome sequence of Corynebacterium casei LMG S-19264T (=DSM 44701T), isolated from a smear-ripened cheese.</title>
        <authorList>
            <consortium name="US DOE Joint Genome Institute (JGI-PGF)"/>
            <person name="Walter F."/>
            <person name="Albersmeier A."/>
            <person name="Kalinowski J."/>
            <person name="Ruckert C."/>
        </authorList>
    </citation>
    <scope>NUCLEOTIDE SEQUENCE</scope>
    <source>
        <strain evidence="3">JCM 11219</strain>
    </source>
</reference>
<evidence type="ECO:0000313" key="2">
    <source>
        <dbReference type="EMBL" id="BDR93209.1"/>
    </source>
</evidence>
<dbReference type="Proteomes" id="UP001060771">
    <property type="component" value="Chromosome"/>
</dbReference>
<feature type="transmembrane region" description="Helical" evidence="1">
    <location>
        <begin position="17"/>
        <end position="35"/>
    </location>
</feature>